<evidence type="ECO:0000313" key="2">
    <source>
        <dbReference type="EMBL" id="RJE83243.1"/>
    </source>
</evidence>
<gene>
    <name evidence="2" type="ORF">D3P04_16950</name>
</gene>
<dbReference type="EMBL" id="QZCG01000012">
    <property type="protein sequence ID" value="RJE83243.1"/>
    <property type="molecule type" value="Genomic_DNA"/>
</dbReference>
<proteinExistence type="predicted"/>
<dbReference type="AlphaFoldDB" id="A0A418SQK9"/>
<accession>A0A418SQK9</accession>
<evidence type="ECO:0000256" key="1">
    <source>
        <dbReference type="SAM" id="Coils"/>
    </source>
</evidence>
<reference evidence="3" key="1">
    <citation type="submission" date="2018-09" db="EMBL/GenBank/DDBJ databases">
        <title>Acidovorax cavernicola nov. sp. isolated from Gruta de las Maravillas (Aracena, Spain).</title>
        <authorList>
            <person name="Jurado V."/>
            <person name="Gutierrez-Patricio S."/>
            <person name="Gonzalez-Pimentel J.L."/>
            <person name="Miller A.Z."/>
            <person name="Laiz L."/>
            <person name="Saiz-Jimenez C."/>
        </authorList>
    </citation>
    <scope>NUCLEOTIDE SEQUENCE [LARGE SCALE GENOMIC DNA]</scope>
    <source>
        <strain evidence="3">1011MAR3C25</strain>
    </source>
</reference>
<evidence type="ECO:0000313" key="3">
    <source>
        <dbReference type="Proteomes" id="UP000284202"/>
    </source>
</evidence>
<organism evidence="2 3">
    <name type="scientific">Paracoccus onubensis</name>
    <dbReference type="NCBI Taxonomy" id="1675788"/>
    <lineage>
        <taxon>Bacteria</taxon>
        <taxon>Pseudomonadati</taxon>
        <taxon>Pseudomonadota</taxon>
        <taxon>Alphaproteobacteria</taxon>
        <taxon>Rhodobacterales</taxon>
        <taxon>Paracoccaceae</taxon>
        <taxon>Paracoccus</taxon>
    </lineage>
</organism>
<name>A0A418SQK9_9RHOB</name>
<dbReference type="SUPFAM" id="SSF48452">
    <property type="entry name" value="TPR-like"/>
    <property type="match status" value="1"/>
</dbReference>
<feature type="coiled-coil region" evidence="1">
    <location>
        <begin position="13"/>
        <end position="81"/>
    </location>
</feature>
<comment type="caution">
    <text evidence="2">The sequence shown here is derived from an EMBL/GenBank/DDBJ whole genome shotgun (WGS) entry which is preliminary data.</text>
</comment>
<dbReference type="Gene3D" id="1.25.40.10">
    <property type="entry name" value="Tetratricopeptide repeat domain"/>
    <property type="match status" value="1"/>
</dbReference>
<dbReference type="Proteomes" id="UP000284202">
    <property type="component" value="Unassembled WGS sequence"/>
</dbReference>
<protein>
    <submittedName>
        <fullName evidence="2">Tol-pal system protein</fullName>
    </submittedName>
</protein>
<dbReference type="OrthoDB" id="9763909at2"/>
<keyword evidence="3" id="KW-1185">Reference proteome</keyword>
<keyword evidence="1" id="KW-0175">Coiled coil</keyword>
<sequence length="288" mass="30414">MTVLPVQAQEPTLAGLRATISDLRNQLQSLRGELSAAGAEGYQEAGGANAIDRMNAMEDRLNQLTDQTEQLQNRIRTVIRESTARMDDLEFRLCEMDETCDLGALMAPDTSAEGTGVEIIPQVGNGATAPDGENDTASSEEQADFDAAYKALNAGEFRRAADMFAAVAQNHAGGPLTAQAYYLRGTALDNIGQPRAAATAWLEGFTADPDGSRAADSLLGIARVIEADGDPVAACLYLAEIPARFPGTAQSQEAEHRLTVLDCASKALGSEQDATVNPEAAADLVNQE</sequence>
<dbReference type="InterPro" id="IPR011990">
    <property type="entry name" value="TPR-like_helical_dom_sf"/>
</dbReference>